<organism evidence="1 2">
    <name type="scientific">Sanghuangporus baumii</name>
    <name type="common">Phellinus baumii</name>
    <dbReference type="NCBI Taxonomy" id="108892"/>
    <lineage>
        <taxon>Eukaryota</taxon>
        <taxon>Fungi</taxon>
        <taxon>Dikarya</taxon>
        <taxon>Basidiomycota</taxon>
        <taxon>Agaricomycotina</taxon>
        <taxon>Agaricomycetes</taxon>
        <taxon>Hymenochaetales</taxon>
        <taxon>Hymenochaetaceae</taxon>
        <taxon>Sanghuangporus</taxon>
    </lineage>
</organism>
<dbReference type="OrthoDB" id="2269034at2759"/>
<sequence>MEALPPEILCDIFLHSLPLSFDKFRIPFKASISVPLYICHVCRVWRTLALSYGELWSYLYINYTTSRVQNKRKALADILDTWLSRTNGSPISYVFRCALDEEDDAEDHRRAEYMIKTLLSQQYRWKDVDFAWYDVEFSDKFPGGLDMTNMPILTSFSFHADLPVRAAISIAQSSRLKSLDLYGNFDLSITGEPLRLLSGSRFEFSSYYGYTGSHAVQTSLDFLKNAPSISKFEARFTNDLVSSNRHSHHPRLSMPSLRSLKLDYGEAPAAVVDNVTSPCLEALYYASDVEEGILVDFFRRSRPPLTFLAVHGSCAQEEEMIGILRLLPCLKDLRYSNASVSERFFRGLAVQTVEIQENPLFIEHVICPKLETIHLRYLLPLDSITECIEALMYMMRSRARIQKSFGKIYLDLDIGTFTVIDVSDLGRYTEALGQCFEDGDGQLITGDYADVLRDSFPPRFSAI</sequence>
<dbReference type="AlphaFoldDB" id="A0A9Q5I3G5"/>
<protein>
    <recommendedName>
        <fullName evidence="3">F-box domain-containing protein</fullName>
    </recommendedName>
</protein>
<proteinExistence type="predicted"/>
<dbReference type="InterPro" id="IPR032675">
    <property type="entry name" value="LRR_dom_sf"/>
</dbReference>
<dbReference type="Gene3D" id="3.80.10.10">
    <property type="entry name" value="Ribonuclease Inhibitor"/>
    <property type="match status" value="1"/>
</dbReference>
<dbReference type="EMBL" id="LNZH02000109">
    <property type="protein sequence ID" value="OCB91001.1"/>
    <property type="molecule type" value="Genomic_DNA"/>
</dbReference>
<name>A0A9Q5I3G5_SANBA</name>
<evidence type="ECO:0008006" key="3">
    <source>
        <dbReference type="Google" id="ProtNLM"/>
    </source>
</evidence>
<evidence type="ECO:0000313" key="2">
    <source>
        <dbReference type="Proteomes" id="UP000757232"/>
    </source>
</evidence>
<comment type="caution">
    <text evidence="1">The sequence shown here is derived from an EMBL/GenBank/DDBJ whole genome shotgun (WGS) entry which is preliminary data.</text>
</comment>
<gene>
    <name evidence="1" type="ORF">A7U60_g1748</name>
</gene>
<keyword evidence="2" id="KW-1185">Reference proteome</keyword>
<evidence type="ECO:0000313" key="1">
    <source>
        <dbReference type="EMBL" id="OCB91001.1"/>
    </source>
</evidence>
<dbReference type="Proteomes" id="UP000757232">
    <property type="component" value="Unassembled WGS sequence"/>
</dbReference>
<reference evidence="1" key="1">
    <citation type="submission" date="2016-06" db="EMBL/GenBank/DDBJ databases">
        <title>Draft Genome sequence of the fungus Inonotus baumii.</title>
        <authorList>
            <person name="Zhu H."/>
            <person name="Lin W."/>
        </authorList>
    </citation>
    <scope>NUCLEOTIDE SEQUENCE</scope>
    <source>
        <strain evidence="1">821</strain>
    </source>
</reference>
<accession>A0A9Q5I3G5</accession>